<keyword evidence="1" id="KW-1133">Transmembrane helix</keyword>
<keyword evidence="1" id="KW-0812">Transmembrane</keyword>
<dbReference type="Proteomes" id="UP000190911">
    <property type="component" value="Chromosome I"/>
</dbReference>
<keyword evidence="1" id="KW-0472">Membrane</keyword>
<dbReference type="EMBL" id="LT670847">
    <property type="protein sequence ID" value="SHM37345.1"/>
    <property type="molecule type" value="Genomic_DNA"/>
</dbReference>
<keyword evidence="3" id="KW-1185">Reference proteome</keyword>
<evidence type="ECO:0000313" key="3">
    <source>
        <dbReference type="Proteomes" id="UP000190911"/>
    </source>
</evidence>
<gene>
    <name evidence="2" type="ORF">SAMN05878437_2638</name>
</gene>
<protein>
    <submittedName>
        <fullName evidence="2">Uncharacterized protein</fullName>
    </submittedName>
</protein>
<dbReference type="InParanoid" id="A0A1M7I9H2"/>
<accession>A0A1M7I9H2</accession>
<reference evidence="2 3" key="1">
    <citation type="submission" date="2016-11" db="EMBL/GenBank/DDBJ databases">
        <authorList>
            <person name="Jaros S."/>
            <person name="Januszkiewicz K."/>
            <person name="Wedrychowicz H."/>
        </authorList>
    </citation>
    <scope>NUCLEOTIDE SEQUENCE [LARGE SCALE GENOMIC DNA]</scope>
    <source>
        <strain evidence="2 3">ACAM 12</strain>
    </source>
</reference>
<proteinExistence type="predicted"/>
<organism evidence="2 3">
    <name type="scientific">Vreelandella subglaciescola</name>
    <dbReference type="NCBI Taxonomy" id="29571"/>
    <lineage>
        <taxon>Bacteria</taxon>
        <taxon>Pseudomonadati</taxon>
        <taxon>Pseudomonadota</taxon>
        <taxon>Gammaproteobacteria</taxon>
        <taxon>Oceanospirillales</taxon>
        <taxon>Halomonadaceae</taxon>
        <taxon>Vreelandella</taxon>
    </lineage>
</organism>
<dbReference type="STRING" id="29571.SAMN05878437_2638"/>
<evidence type="ECO:0000256" key="1">
    <source>
        <dbReference type="SAM" id="Phobius"/>
    </source>
</evidence>
<evidence type="ECO:0000313" key="2">
    <source>
        <dbReference type="EMBL" id="SHM37345.1"/>
    </source>
</evidence>
<sequence>MRDLYQRLSLPPDASSEDIQRAVEACPNRALKQDADAVLSVTEHRDDYDTLHATVSDIGQLRARLGLSHGAHWQGSVANDFAYPPDSAVGQHEALIGRVGHAAAHYNRWQRLRGPWLVTVAIIAAVCAGFAAGLALCLRLGAS</sequence>
<dbReference type="AlphaFoldDB" id="A0A1M7I9H2"/>
<name>A0A1M7I9H2_9GAMM</name>
<feature type="transmembrane region" description="Helical" evidence="1">
    <location>
        <begin position="116"/>
        <end position="142"/>
    </location>
</feature>
<dbReference type="RefSeq" id="WP_231897193.1">
    <property type="nucleotide sequence ID" value="NZ_LT670847.1"/>
</dbReference>